<sequence>MEFNFDVIYLKGIDNVLADQLSHFFSPVNKLGENIVLEKDNKMIFKRKNITYKKVNGEVKAIKCNTKNKFDISKHVEYNSGDYFTPPKEESKAILLTAHVFGHFGNESIVKSIHNDGLHWPNLLADAVEMAKSCNQCEKHNITKRGYNPLRPTYSYITGDHWSIDLADELLMSGKGFNI</sequence>
<accession>A0A0B7NUL3</accession>
<dbReference type="AlphaFoldDB" id="A0A0B7NUL3"/>
<gene>
    <name evidence="2" type="primary">PARPA_13237.1 scaffold 46252</name>
</gene>
<dbReference type="InterPro" id="IPR041588">
    <property type="entry name" value="Integrase_H2C2"/>
</dbReference>
<evidence type="ECO:0000259" key="1">
    <source>
        <dbReference type="Pfam" id="PF17921"/>
    </source>
</evidence>
<keyword evidence="3" id="KW-1185">Reference proteome</keyword>
<dbReference type="Gene3D" id="1.10.340.70">
    <property type="match status" value="1"/>
</dbReference>
<organism evidence="2 3">
    <name type="scientific">Parasitella parasitica</name>
    <dbReference type="NCBI Taxonomy" id="35722"/>
    <lineage>
        <taxon>Eukaryota</taxon>
        <taxon>Fungi</taxon>
        <taxon>Fungi incertae sedis</taxon>
        <taxon>Mucoromycota</taxon>
        <taxon>Mucoromycotina</taxon>
        <taxon>Mucoromycetes</taxon>
        <taxon>Mucorales</taxon>
        <taxon>Mucorineae</taxon>
        <taxon>Mucoraceae</taxon>
        <taxon>Parasitella</taxon>
    </lineage>
</organism>
<dbReference type="Proteomes" id="UP000054107">
    <property type="component" value="Unassembled WGS sequence"/>
</dbReference>
<dbReference type="OrthoDB" id="10267344at2759"/>
<reference evidence="2 3" key="1">
    <citation type="submission" date="2014-09" db="EMBL/GenBank/DDBJ databases">
        <authorList>
            <person name="Ellenberger Sabrina"/>
        </authorList>
    </citation>
    <scope>NUCLEOTIDE SEQUENCE [LARGE SCALE GENOMIC DNA]</scope>
    <source>
        <strain evidence="2 3">CBS 412.66</strain>
    </source>
</reference>
<protein>
    <recommendedName>
        <fullName evidence="1">Integrase zinc-binding domain-containing protein</fullName>
    </recommendedName>
</protein>
<feature type="domain" description="Integrase zinc-binding" evidence="1">
    <location>
        <begin position="86"/>
        <end position="141"/>
    </location>
</feature>
<dbReference type="EMBL" id="LN733964">
    <property type="protein sequence ID" value="CEP18928.1"/>
    <property type="molecule type" value="Genomic_DNA"/>
</dbReference>
<evidence type="ECO:0000313" key="2">
    <source>
        <dbReference type="EMBL" id="CEP18928.1"/>
    </source>
</evidence>
<evidence type="ECO:0000313" key="3">
    <source>
        <dbReference type="Proteomes" id="UP000054107"/>
    </source>
</evidence>
<dbReference type="STRING" id="35722.A0A0B7NUL3"/>
<proteinExistence type="predicted"/>
<name>A0A0B7NUL3_9FUNG</name>
<dbReference type="Pfam" id="PF17921">
    <property type="entry name" value="Integrase_H2C2"/>
    <property type="match status" value="1"/>
</dbReference>